<sequence>MEDVRVIDECDAAGSNDPEQHDWQVSPQQPSADDEKGYCKPEGNVSQPARFQPLGCWLVQSAKFSFEPHDTQHQGIHRADCRAVEPFAKQGREHQAERI</sequence>
<accession>A0A645CK41</accession>
<evidence type="ECO:0000256" key="1">
    <source>
        <dbReference type="SAM" id="MobiDB-lite"/>
    </source>
</evidence>
<organism evidence="2">
    <name type="scientific">bioreactor metagenome</name>
    <dbReference type="NCBI Taxonomy" id="1076179"/>
    <lineage>
        <taxon>unclassified sequences</taxon>
        <taxon>metagenomes</taxon>
        <taxon>ecological metagenomes</taxon>
    </lineage>
</organism>
<evidence type="ECO:0000313" key="2">
    <source>
        <dbReference type="EMBL" id="MPM77293.1"/>
    </source>
</evidence>
<feature type="region of interest" description="Disordered" evidence="1">
    <location>
        <begin position="1"/>
        <end position="46"/>
    </location>
</feature>
<comment type="caution">
    <text evidence="2">The sequence shown here is derived from an EMBL/GenBank/DDBJ whole genome shotgun (WGS) entry which is preliminary data.</text>
</comment>
<reference evidence="2" key="1">
    <citation type="submission" date="2019-08" db="EMBL/GenBank/DDBJ databases">
        <authorList>
            <person name="Kucharzyk K."/>
            <person name="Murdoch R.W."/>
            <person name="Higgins S."/>
            <person name="Loffler F."/>
        </authorList>
    </citation>
    <scope>NUCLEOTIDE SEQUENCE</scope>
</reference>
<dbReference type="AlphaFoldDB" id="A0A645CK41"/>
<gene>
    <name evidence="2" type="ORF">SDC9_124295</name>
</gene>
<proteinExistence type="predicted"/>
<protein>
    <submittedName>
        <fullName evidence="2">Uncharacterized protein</fullName>
    </submittedName>
</protein>
<dbReference type="EMBL" id="VSSQ01027844">
    <property type="protein sequence ID" value="MPM77293.1"/>
    <property type="molecule type" value="Genomic_DNA"/>
</dbReference>
<name>A0A645CK41_9ZZZZ</name>